<feature type="compositionally biased region" description="Basic and acidic residues" evidence="2">
    <location>
        <begin position="13"/>
        <end position="30"/>
    </location>
</feature>
<dbReference type="Proteomes" id="UP001054889">
    <property type="component" value="Unassembled WGS sequence"/>
</dbReference>
<evidence type="ECO:0000256" key="1">
    <source>
        <dbReference type="SAM" id="Coils"/>
    </source>
</evidence>
<evidence type="ECO:0000256" key="2">
    <source>
        <dbReference type="SAM" id="MobiDB-lite"/>
    </source>
</evidence>
<reference evidence="3" key="2">
    <citation type="submission" date="2021-12" db="EMBL/GenBank/DDBJ databases">
        <title>Resequencing data analysis of finger millet.</title>
        <authorList>
            <person name="Hatakeyama M."/>
            <person name="Aluri S."/>
            <person name="Balachadran M.T."/>
            <person name="Sivarajan S.R."/>
            <person name="Poveda L."/>
            <person name="Shimizu-Inatsugi R."/>
            <person name="Schlapbach R."/>
            <person name="Sreeman S.M."/>
            <person name="Shimizu K.K."/>
        </authorList>
    </citation>
    <scope>NUCLEOTIDE SEQUENCE</scope>
</reference>
<accession>A0AAV5BHL6</accession>
<proteinExistence type="predicted"/>
<dbReference type="PANTHER" id="PTHR46327">
    <property type="entry name" value="F16F4.11 PROTEIN-RELATED"/>
    <property type="match status" value="1"/>
</dbReference>
<dbReference type="AlphaFoldDB" id="A0AAV5BHL6"/>
<keyword evidence="1" id="KW-0175">Coiled coil</keyword>
<dbReference type="PANTHER" id="PTHR46327:SF4">
    <property type="entry name" value="OS02G0542400 PROTEIN"/>
    <property type="match status" value="1"/>
</dbReference>
<reference evidence="3" key="1">
    <citation type="journal article" date="2018" name="DNA Res.">
        <title>Multiple hybrid de novo genome assembly of finger millet, an orphan allotetraploid crop.</title>
        <authorList>
            <person name="Hatakeyama M."/>
            <person name="Aluri S."/>
            <person name="Balachadran M.T."/>
            <person name="Sivarajan S.R."/>
            <person name="Patrignani A."/>
            <person name="Gruter S."/>
            <person name="Poveda L."/>
            <person name="Shimizu-Inatsugi R."/>
            <person name="Baeten J."/>
            <person name="Francoijs K.J."/>
            <person name="Nataraja K.N."/>
            <person name="Reddy Y.A.N."/>
            <person name="Phadnis S."/>
            <person name="Ravikumar R.L."/>
            <person name="Schlapbach R."/>
            <person name="Sreeman S.M."/>
            <person name="Shimizu K.K."/>
        </authorList>
    </citation>
    <scope>NUCLEOTIDE SEQUENCE</scope>
</reference>
<gene>
    <name evidence="3" type="primary">ga00947</name>
    <name evidence="4" type="synonym">ga01634</name>
    <name evidence="3" type="ORF">PR202_ga00947</name>
    <name evidence="4" type="ORF">PR202_ga01634</name>
</gene>
<evidence type="ECO:0000313" key="4">
    <source>
        <dbReference type="EMBL" id="GJM85832.1"/>
    </source>
</evidence>
<evidence type="ECO:0000313" key="5">
    <source>
        <dbReference type="Proteomes" id="UP001054889"/>
    </source>
</evidence>
<sequence length="166" mass="19630">MNERGFAVSPQQCEDKFNDLNKRSGEEQGKKNSFGYEDNDDQRDTTPHTKKLKHDHEEMHCGSHLSEVAVVDMNKMFSEGSGGTVAEKNLNAMHSNQIEQERLKIKAQMLKIEQRHFKWLRFSKEKDREIEKMRLENEKMALENERIELELKLKEIEMGIKPKRIW</sequence>
<name>A0AAV5BHL6_ELECO</name>
<evidence type="ECO:0000313" key="3">
    <source>
        <dbReference type="EMBL" id="GJM85204.1"/>
    </source>
</evidence>
<comment type="caution">
    <text evidence="3">The sequence shown here is derived from an EMBL/GenBank/DDBJ whole genome shotgun (WGS) entry which is preliminary data.</text>
</comment>
<feature type="coiled-coil region" evidence="1">
    <location>
        <begin position="95"/>
        <end position="159"/>
    </location>
</feature>
<protein>
    <submittedName>
        <fullName evidence="3">Uncharacterized protein</fullName>
    </submittedName>
</protein>
<dbReference type="EMBL" id="BQKI01000001">
    <property type="protein sequence ID" value="GJM85204.1"/>
    <property type="molecule type" value="Genomic_DNA"/>
</dbReference>
<keyword evidence="5" id="KW-1185">Reference proteome</keyword>
<feature type="region of interest" description="Disordered" evidence="2">
    <location>
        <begin position="1"/>
        <end position="60"/>
    </location>
</feature>
<organism evidence="3 5">
    <name type="scientific">Eleusine coracana subsp. coracana</name>
    <dbReference type="NCBI Taxonomy" id="191504"/>
    <lineage>
        <taxon>Eukaryota</taxon>
        <taxon>Viridiplantae</taxon>
        <taxon>Streptophyta</taxon>
        <taxon>Embryophyta</taxon>
        <taxon>Tracheophyta</taxon>
        <taxon>Spermatophyta</taxon>
        <taxon>Magnoliopsida</taxon>
        <taxon>Liliopsida</taxon>
        <taxon>Poales</taxon>
        <taxon>Poaceae</taxon>
        <taxon>PACMAD clade</taxon>
        <taxon>Chloridoideae</taxon>
        <taxon>Cynodonteae</taxon>
        <taxon>Eleusininae</taxon>
        <taxon>Eleusine</taxon>
    </lineage>
</organism>
<dbReference type="EMBL" id="BQKI01000001">
    <property type="protein sequence ID" value="GJM85832.1"/>
    <property type="molecule type" value="Genomic_DNA"/>
</dbReference>